<sequence length="470" mass="50304">MSTNQRPRLLLSAFLMNTPSHILGGQWRHPEAQQHRYNELGLWVDLARQLEDAKFDALFFADVVGLYGDHEGGWASLVEKGLQVPSNDPLVLASALAATTSQIGLALTSSVVQSDPFQMARQFSTLDHLSGGRVAWNIVTSVLENSHRNFGATGLAAHADRYDWAEEYVSAVYKLWEGSWADGAVLADKQTGRYADPALVNKIHHEGPRYSIEGPHLSSPSPQRTPFLFQAGSSPRGKAFAAAHAEATFLFAPNTDYVRKQATAIRAAEAAAGRSPGDAKIFAGLSFVVGSTEAEVKRKETEYDQYLDPHALIAHIGGGIGVDLGGLDLDTPLGDIETEGARGVLEAVIASVPGGKPTVGDLARSRAKAQQIAGTPEQIVDELERWQDAGINGVNIINQILPGSYTDFIEGVLPELRARGLAQSEYAPGTLREKVFGRTATLEANHPAAAYRGAFSKHSAAATQQAAPVG</sequence>
<evidence type="ECO:0000256" key="4">
    <source>
        <dbReference type="ARBA" id="ARBA00023033"/>
    </source>
</evidence>
<dbReference type="PANTHER" id="PTHR30011">
    <property type="entry name" value="ALKANESULFONATE MONOOXYGENASE-RELATED"/>
    <property type="match status" value="1"/>
</dbReference>
<evidence type="ECO:0000313" key="8">
    <source>
        <dbReference type="EMBL" id="SJM67533.1"/>
    </source>
</evidence>
<evidence type="ECO:0000256" key="2">
    <source>
        <dbReference type="ARBA" id="ARBA00022643"/>
    </source>
</evidence>
<name>A0A1R4GHF0_9MICC</name>
<dbReference type="InterPro" id="IPR036661">
    <property type="entry name" value="Luciferase-like_sf"/>
</dbReference>
<dbReference type="EMBL" id="FUHW01000037">
    <property type="protein sequence ID" value="SJM67533.1"/>
    <property type="molecule type" value="Genomic_DNA"/>
</dbReference>
<protein>
    <submittedName>
        <fullName evidence="8">Xenobiotic compound monooxygenase, DszA family</fullName>
    </submittedName>
</protein>
<keyword evidence="1 6" id="KW-0285">Flavoprotein</keyword>
<feature type="binding site" evidence="6">
    <location>
        <position position="233"/>
    </location>
    <ligand>
        <name>FMN</name>
        <dbReference type="ChEBI" id="CHEBI:58210"/>
    </ligand>
</feature>
<dbReference type="Proteomes" id="UP000195913">
    <property type="component" value="Unassembled WGS sequence"/>
</dbReference>
<evidence type="ECO:0000256" key="5">
    <source>
        <dbReference type="ARBA" id="ARBA00033748"/>
    </source>
</evidence>
<accession>A0A1R4GHF0</accession>
<dbReference type="GO" id="GO:0004497">
    <property type="term" value="F:monooxygenase activity"/>
    <property type="evidence" value="ECO:0007669"/>
    <property type="project" value="UniProtKB-KW"/>
</dbReference>
<evidence type="ECO:0000313" key="9">
    <source>
        <dbReference type="Proteomes" id="UP000195913"/>
    </source>
</evidence>
<dbReference type="GO" id="GO:0016705">
    <property type="term" value="F:oxidoreductase activity, acting on paired donors, with incorporation or reduction of molecular oxygen"/>
    <property type="evidence" value="ECO:0007669"/>
    <property type="project" value="InterPro"/>
</dbReference>
<comment type="similarity">
    <text evidence="5">Belongs to the NtaA/SnaA/DszA monooxygenase family.</text>
</comment>
<feature type="binding site" evidence="6">
    <location>
        <position position="162"/>
    </location>
    <ligand>
        <name>FMN</name>
        <dbReference type="ChEBI" id="CHEBI:58210"/>
    </ligand>
</feature>
<evidence type="ECO:0000256" key="1">
    <source>
        <dbReference type="ARBA" id="ARBA00022630"/>
    </source>
</evidence>
<dbReference type="PIRSF" id="PIRSF000337">
    <property type="entry name" value="NTA_MOA"/>
    <property type="match status" value="1"/>
</dbReference>
<gene>
    <name evidence="8" type="ORF">FM101_10550</name>
</gene>
<feature type="domain" description="Luciferase-like" evidence="7">
    <location>
        <begin position="29"/>
        <end position="392"/>
    </location>
</feature>
<dbReference type="SUPFAM" id="SSF51679">
    <property type="entry name" value="Bacterial luciferase-like"/>
    <property type="match status" value="1"/>
</dbReference>
<dbReference type="RefSeq" id="WP_086999345.1">
    <property type="nucleotide sequence ID" value="NZ_FUHW01000037.1"/>
</dbReference>
<evidence type="ECO:0000256" key="6">
    <source>
        <dbReference type="PIRSR" id="PIRSR000337-1"/>
    </source>
</evidence>
<evidence type="ECO:0000256" key="3">
    <source>
        <dbReference type="ARBA" id="ARBA00023002"/>
    </source>
</evidence>
<reference evidence="8 9" key="1">
    <citation type="submission" date="2017-02" db="EMBL/GenBank/DDBJ databases">
        <authorList>
            <person name="Peterson S.W."/>
        </authorList>
    </citation>
    <scope>NUCLEOTIDE SEQUENCE [LARGE SCALE GENOMIC DNA]</scope>
    <source>
        <strain evidence="8 9">B Ar 00.02</strain>
    </source>
</reference>
<feature type="binding site" evidence="6">
    <location>
        <position position="108"/>
    </location>
    <ligand>
        <name>FMN</name>
        <dbReference type="ChEBI" id="CHEBI:58210"/>
    </ligand>
</feature>
<keyword evidence="4 8" id="KW-0503">Monooxygenase</keyword>
<feature type="binding site" evidence="6">
    <location>
        <position position="62"/>
    </location>
    <ligand>
        <name>FMN</name>
        <dbReference type="ChEBI" id="CHEBI:58210"/>
    </ligand>
</feature>
<dbReference type="PANTHER" id="PTHR30011:SF16">
    <property type="entry name" value="C2H2 FINGER DOMAIN TRANSCRIPTION FACTOR (EUROFUNG)-RELATED"/>
    <property type="match status" value="1"/>
</dbReference>
<dbReference type="InterPro" id="IPR016215">
    <property type="entry name" value="NTA_MOA"/>
</dbReference>
<organism evidence="8 9">
    <name type="scientific">Arthrobacter rhombi</name>
    <dbReference type="NCBI Taxonomy" id="71253"/>
    <lineage>
        <taxon>Bacteria</taxon>
        <taxon>Bacillati</taxon>
        <taxon>Actinomycetota</taxon>
        <taxon>Actinomycetes</taxon>
        <taxon>Micrococcales</taxon>
        <taxon>Micrococcaceae</taxon>
        <taxon>Arthrobacter</taxon>
    </lineage>
</organism>
<evidence type="ECO:0000259" key="7">
    <source>
        <dbReference type="Pfam" id="PF00296"/>
    </source>
</evidence>
<feature type="binding site" evidence="6">
    <location>
        <position position="234"/>
    </location>
    <ligand>
        <name>FMN</name>
        <dbReference type="ChEBI" id="CHEBI:58210"/>
    </ligand>
</feature>
<dbReference type="NCBIfam" id="TIGR03860">
    <property type="entry name" value="FMN_nitrolo"/>
    <property type="match status" value="1"/>
</dbReference>
<keyword evidence="3" id="KW-0560">Oxidoreductase</keyword>
<dbReference type="InterPro" id="IPR011251">
    <property type="entry name" value="Luciferase-like_dom"/>
</dbReference>
<keyword evidence="9" id="KW-1185">Reference proteome</keyword>
<proteinExistence type="inferred from homology"/>
<feature type="binding site" evidence="6">
    <location>
        <position position="158"/>
    </location>
    <ligand>
        <name>FMN</name>
        <dbReference type="ChEBI" id="CHEBI:58210"/>
    </ligand>
</feature>
<dbReference type="AlphaFoldDB" id="A0A1R4GHF0"/>
<keyword evidence="2 6" id="KW-0288">FMN</keyword>
<dbReference type="Pfam" id="PF00296">
    <property type="entry name" value="Bac_luciferase"/>
    <property type="match status" value="1"/>
</dbReference>
<dbReference type="InterPro" id="IPR051260">
    <property type="entry name" value="Diverse_substr_monoxygenases"/>
</dbReference>
<dbReference type="Gene3D" id="3.20.20.30">
    <property type="entry name" value="Luciferase-like domain"/>
    <property type="match status" value="1"/>
</dbReference>